<dbReference type="SUPFAM" id="SSF55073">
    <property type="entry name" value="Nucleotide cyclase"/>
    <property type="match status" value="1"/>
</dbReference>
<dbReference type="CDD" id="cd00130">
    <property type="entry name" value="PAS"/>
    <property type="match status" value="1"/>
</dbReference>
<evidence type="ECO:0000259" key="1">
    <source>
        <dbReference type="PROSITE" id="PS50112"/>
    </source>
</evidence>
<dbReference type="PROSITE" id="PS50112">
    <property type="entry name" value="PAS"/>
    <property type="match status" value="1"/>
</dbReference>
<dbReference type="PANTHER" id="PTHR46663:SF4">
    <property type="entry name" value="DIGUANYLATE CYCLASE DGCT-RELATED"/>
    <property type="match status" value="1"/>
</dbReference>
<evidence type="ECO:0000313" key="4">
    <source>
        <dbReference type="Proteomes" id="UP000184389"/>
    </source>
</evidence>
<dbReference type="RefSeq" id="WP_072742849.1">
    <property type="nucleotide sequence ID" value="NZ_FQXR01000002.1"/>
</dbReference>
<dbReference type="InterPro" id="IPR013767">
    <property type="entry name" value="PAS_fold"/>
</dbReference>
<protein>
    <submittedName>
        <fullName evidence="3">Diguanylate cyclase (GGDEF) domain-containing protein</fullName>
    </submittedName>
</protein>
<dbReference type="CDD" id="cd01949">
    <property type="entry name" value="GGDEF"/>
    <property type="match status" value="1"/>
</dbReference>
<dbReference type="InterPro" id="IPR035965">
    <property type="entry name" value="PAS-like_dom_sf"/>
</dbReference>
<organism evidence="3 4">
    <name type="scientific">Sporanaerobacter acetigenes DSM 13106</name>
    <dbReference type="NCBI Taxonomy" id="1123281"/>
    <lineage>
        <taxon>Bacteria</taxon>
        <taxon>Bacillati</taxon>
        <taxon>Bacillota</taxon>
        <taxon>Tissierellia</taxon>
        <taxon>Tissierellales</taxon>
        <taxon>Sporanaerobacteraceae</taxon>
        <taxon>Sporanaerobacter</taxon>
    </lineage>
</organism>
<dbReference type="PANTHER" id="PTHR46663">
    <property type="entry name" value="DIGUANYLATE CYCLASE DGCT-RELATED"/>
    <property type="match status" value="1"/>
</dbReference>
<proteinExistence type="predicted"/>
<dbReference type="InterPro" id="IPR052163">
    <property type="entry name" value="DGC-Regulatory_Protein"/>
</dbReference>
<sequence>MEDYLKVLDGVDEGIVVLDKDLNIVFWNKYMENITDLSRDEVEEKYICEVLPKFKEKIFLDIFKYMLKSNQKYFFSAALHKKFVDIKRYGNCNLRQNLKLSTISVNDENHILMEFVDVTGQYIRVEELKSYIQRLEETQEIIKNLADYDQLTNVYNRRVFFEEVEELIEKNRETDFRGVFTVLDVDKFKEINDTYGHYFGDEVLRITGERLNRITRDGDLVGRYGGDEFLIFVPNIKERKDMRKLSQRILNSLNSSVVVEGKIIKPSVSLGMSLYPEDGTNIDELFRVADKELYRDKGRNERCCFK</sequence>
<dbReference type="Gene3D" id="3.30.70.270">
    <property type="match status" value="1"/>
</dbReference>
<dbReference type="InterPro" id="IPR000160">
    <property type="entry name" value="GGDEF_dom"/>
</dbReference>
<dbReference type="Proteomes" id="UP000184389">
    <property type="component" value="Unassembled WGS sequence"/>
</dbReference>
<name>A0A1M5T8B7_9FIRM</name>
<dbReference type="SMART" id="SM00091">
    <property type="entry name" value="PAS"/>
    <property type="match status" value="1"/>
</dbReference>
<dbReference type="InterPro" id="IPR000014">
    <property type="entry name" value="PAS"/>
</dbReference>
<dbReference type="Pfam" id="PF00990">
    <property type="entry name" value="GGDEF"/>
    <property type="match status" value="1"/>
</dbReference>
<feature type="domain" description="PAS" evidence="1">
    <location>
        <begin position="1"/>
        <end position="42"/>
    </location>
</feature>
<dbReference type="Gene3D" id="3.30.450.20">
    <property type="entry name" value="PAS domain"/>
    <property type="match status" value="1"/>
</dbReference>
<evidence type="ECO:0000313" key="3">
    <source>
        <dbReference type="EMBL" id="SHH46961.1"/>
    </source>
</evidence>
<dbReference type="STRING" id="1123281.SAMN02745180_00399"/>
<dbReference type="GO" id="GO:0006355">
    <property type="term" value="P:regulation of DNA-templated transcription"/>
    <property type="evidence" value="ECO:0007669"/>
    <property type="project" value="InterPro"/>
</dbReference>
<keyword evidence="4" id="KW-1185">Reference proteome</keyword>
<gene>
    <name evidence="3" type="ORF">SAMN02745180_00399</name>
</gene>
<dbReference type="OrthoDB" id="9759607at2"/>
<dbReference type="AlphaFoldDB" id="A0A1M5T8B7"/>
<accession>A0A1M5T8B7</accession>
<dbReference type="NCBIfam" id="TIGR00254">
    <property type="entry name" value="GGDEF"/>
    <property type="match status" value="1"/>
</dbReference>
<dbReference type="InterPro" id="IPR043128">
    <property type="entry name" value="Rev_trsase/Diguanyl_cyclase"/>
</dbReference>
<dbReference type="PROSITE" id="PS50887">
    <property type="entry name" value="GGDEF"/>
    <property type="match status" value="1"/>
</dbReference>
<reference evidence="3 4" key="1">
    <citation type="submission" date="2016-11" db="EMBL/GenBank/DDBJ databases">
        <authorList>
            <person name="Jaros S."/>
            <person name="Januszkiewicz K."/>
            <person name="Wedrychowicz H."/>
        </authorList>
    </citation>
    <scope>NUCLEOTIDE SEQUENCE [LARGE SCALE GENOMIC DNA]</scope>
    <source>
        <strain evidence="3 4">DSM 13106</strain>
    </source>
</reference>
<dbReference type="SUPFAM" id="SSF55785">
    <property type="entry name" value="PYP-like sensor domain (PAS domain)"/>
    <property type="match status" value="1"/>
</dbReference>
<feature type="domain" description="GGDEF" evidence="2">
    <location>
        <begin position="176"/>
        <end position="306"/>
    </location>
</feature>
<dbReference type="InterPro" id="IPR029787">
    <property type="entry name" value="Nucleotide_cyclase"/>
</dbReference>
<dbReference type="Pfam" id="PF00989">
    <property type="entry name" value="PAS"/>
    <property type="match status" value="1"/>
</dbReference>
<dbReference type="SMART" id="SM00267">
    <property type="entry name" value="GGDEF"/>
    <property type="match status" value="1"/>
</dbReference>
<evidence type="ECO:0000259" key="2">
    <source>
        <dbReference type="PROSITE" id="PS50887"/>
    </source>
</evidence>
<dbReference type="EMBL" id="FQXR01000002">
    <property type="protein sequence ID" value="SHH46961.1"/>
    <property type="molecule type" value="Genomic_DNA"/>
</dbReference>